<evidence type="ECO:0000256" key="5">
    <source>
        <dbReference type="ARBA" id="ARBA00022842"/>
    </source>
</evidence>
<dbReference type="GO" id="GO:0016787">
    <property type="term" value="F:hydrolase activity"/>
    <property type="evidence" value="ECO:0007669"/>
    <property type="project" value="UniProtKB-KW"/>
</dbReference>
<protein>
    <submittedName>
        <fullName evidence="7">PIN domain-containing protein</fullName>
    </submittedName>
</protein>
<dbReference type="GO" id="GO:0004540">
    <property type="term" value="F:RNA nuclease activity"/>
    <property type="evidence" value="ECO:0007669"/>
    <property type="project" value="TreeGrafter"/>
</dbReference>
<proteinExistence type="predicted"/>
<dbReference type="Proteomes" id="UP000298009">
    <property type="component" value="Unassembled WGS sequence"/>
</dbReference>
<dbReference type="Pfam" id="PF01850">
    <property type="entry name" value="PIN"/>
    <property type="match status" value="1"/>
</dbReference>
<evidence type="ECO:0000259" key="6">
    <source>
        <dbReference type="Pfam" id="PF01850"/>
    </source>
</evidence>
<accession>A0A4R9IAU2</accession>
<dbReference type="Gene3D" id="3.40.50.1010">
    <property type="entry name" value="5'-nuclease"/>
    <property type="match status" value="1"/>
</dbReference>
<dbReference type="InterPro" id="IPR002716">
    <property type="entry name" value="PIN_dom"/>
</dbReference>
<organism evidence="7 8">
    <name type="scientific">Leptospira noumeaensis</name>
    <dbReference type="NCBI Taxonomy" id="2484964"/>
    <lineage>
        <taxon>Bacteria</taxon>
        <taxon>Pseudomonadati</taxon>
        <taxon>Spirochaetota</taxon>
        <taxon>Spirochaetia</taxon>
        <taxon>Leptospirales</taxon>
        <taxon>Leptospiraceae</taxon>
        <taxon>Leptospira</taxon>
    </lineage>
</organism>
<dbReference type="SUPFAM" id="SSF88723">
    <property type="entry name" value="PIN domain-like"/>
    <property type="match status" value="1"/>
</dbReference>
<dbReference type="RefSeq" id="WP_135601132.1">
    <property type="nucleotide sequence ID" value="NZ_RQFK01000023.1"/>
</dbReference>
<dbReference type="GO" id="GO:0046872">
    <property type="term" value="F:metal ion binding"/>
    <property type="evidence" value="ECO:0007669"/>
    <property type="project" value="UniProtKB-KW"/>
</dbReference>
<keyword evidence="5" id="KW-0460">Magnesium</keyword>
<keyword evidence="4" id="KW-0378">Hydrolase</keyword>
<evidence type="ECO:0000256" key="2">
    <source>
        <dbReference type="ARBA" id="ARBA00022722"/>
    </source>
</evidence>
<keyword evidence="1" id="KW-1277">Toxin-antitoxin system</keyword>
<sequence length="129" mass="15156">MNQVLLDSSVWIEYFRNSNSRISSEVDKLIDLGNVYTNELILTELIPFLKLKKQTQLIQIMESIESFKIFIDWKQIIEFQTANLKIGINNIGIPDLLILQNTIQNESILFTLDKHFKLMSKIHKLKLYN</sequence>
<evidence type="ECO:0000256" key="3">
    <source>
        <dbReference type="ARBA" id="ARBA00022723"/>
    </source>
</evidence>
<dbReference type="AlphaFoldDB" id="A0A4R9IAU2"/>
<name>A0A4R9IAU2_9LEPT</name>
<dbReference type="PANTHER" id="PTHR42740:SF1">
    <property type="entry name" value="RIBONUCLEASE VAPC3"/>
    <property type="match status" value="1"/>
</dbReference>
<evidence type="ECO:0000313" key="7">
    <source>
        <dbReference type="EMBL" id="TGK83230.1"/>
    </source>
</evidence>
<keyword evidence="8" id="KW-1185">Reference proteome</keyword>
<dbReference type="InterPro" id="IPR051749">
    <property type="entry name" value="PINc/VapC_TA_RNase"/>
</dbReference>
<gene>
    <name evidence="7" type="ORF">EHQ24_07970</name>
</gene>
<keyword evidence="3" id="KW-0479">Metal-binding</keyword>
<evidence type="ECO:0000256" key="1">
    <source>
        <dbReference type="ARBA" id="ARBA00022649"/>
    </source>
</evidence>
<comment type="caution">
    <text evidence="7">The sequence shown here is derived from an EMBL/GenBank/DDBJ whole genome shotgun (WGS) entry which is preliminary data.</text>
</comment>
<evidence type="ECO:0000313" key="8">
    <source>
        <dbReference type="Proteomes" id="UP000298009"/>
    </source>
</evidence>
<dbReference type="OrthoDB" id="9811788at2"/>
<reference evidence="7" key="1">
    <citation type="journal article" date="2019" name="PLoS Negl. Trop. Dis.">
        <title>Revisiting the worldwide diversity of Leptospira species in the environment.</title>
        <authorList>
            <person name="Vincent A.T."/>
            <person name="Schiettekatte O."/>
            <person name="Bourhy P."/>
            <person name="Veyrier F.J."/>
            <person name="Picardeau M."/>
        </authorList>
    </citation>
    <scope>NUCLEOTIDE SEQUENCE [LARGE SCALE GENOMIC DNA]</scope>
    <source>
        <strain evidence="7">201800287</strain>
    </source>
</reference>
<dbReference type="EMBL" id="RQFK01000023">
    <property type="protein sequence ID" value="TGK83230.1"/>
    <property type="molecule type" value="Genomic_DNA"/>
</dbReference>
<feature type="domain" description="PIN" evidence="6">
    <location>
        <begin position="4"/>
        <end position="119"/>
    </location>
</feature>
<dbReference type="InterPro" id="IPR029060">
    <property type="entry name" value="PIN-like_dom_sf"/>
</dbReference>
<dbReference type="PANTHER" id="PTHR42740">
    <property type="entry name" value="RIBONUCLEASE VAPC3"/>
    <property type="match status" value="1"/>
</dbReference>
<evidence type="ECO:0000256" key="4">
    <source>
        <dbReference type="ARBA" id="ARBA00022801"/>
    </source>
</evidence>
<keyword evidence="2" id="KW-0540">Nuclease</keyword>